<dbReference type="Proteomes" id="UP001221519">
    <property type="component" value="Chromosome"/>
</dbReference>
<proteinExistence type="predicted"/>
<evidence type="ECO:0000313" key="4">
    <source>
        <dbReference type="Proteomes" id="UP001221519"/>
    </source>
</evidence>
<evidence type="ECO:0000313" key="2">
    <source>
        <dbReference type="EMBL" id="WDI03328.1"/>
    </source>
</evidence>
<reference evidence="1 4" key="1">
    <citation type="submission" date="2023-02" db="EMBL/GenBank/DDBJ databases">
        <title>Pathogen: clinical or host-associated sample.</title>
        <authorList>
            <person name="Hergert J."/>
            <person name="Casey R."/>
            <person name="Wagner J."/>
            <person name="Young E.L."/>
            <person name="Oakeson K.F."/>
        </authorList>
    </citation>
    <scope>NUCLEOTIDE SEQUENCE</scope>
    <source>
        <strain evidence="2 4">2022CK-00829</strain>
        <strain evidence="1">2022CK-00830</strain>
    </source>
</reference>
<gene>
    <name evidence="1" type="ORF">PUW23_05420</name>
    <name evidence="2" type="ORF">PUW25_04970</name>
</gene>
<keyword evidence="4" id="KW-1185">Reference proteome</keyword>
<dbReference type="RefSeq" id="WP_152557814.1">
    <property type="nucleotide sequence ID" value="NZ_CP118101.1"/>
</dbReference>
<evidence type="ECO:0000313" key="1">
    <source>
        <dbReference type="EMBL" id="WDH83667.1"/>
    </source>
</evidence>
<sequence>MNKSSEIQTSGIRKGSVRSTWWKKGGLLLASIGLAITLTVPSALAAGFELSITGKKMLDQTVSSSGSAISSALRKQESRLKTLHQQDQSVDQQIRTIYYANKESETRLLERLRQHEAAQIDKLTQDVTSTKKRYEPLFALYSSLNKELTLVRKLKNKNLTAAVKSQVDSTKVAVTLAKEEIKRKQDKLTAAKKARDAEVKKVRTALAQKNPVQVQIRAAKSNISAAKKRFTQEMKNFNVVTKKKEGTAVLSSITALCTIAEDIVRQKEEQYKLESKVKQVIAGAGKLL</sequence>
<dbReference type="AlphaFoldDB" id="A0AAX3N253"/>
<dbReference type="Proteomes" id="UP001220962">
    <property type="component" value="Chromosome"/>
</dbReference>
<dbReference type="EMBL" id="CP118108">
    <property type="protein sequence ID" value="WDI03328.1"/>
    <property type="molecule type" value="Genomic_DNA"/>
</dbReference>
<name>A0AAX3N253_9BACL</name>
<protein>
    <submittedName>
        <fullName evidence="1">Uncharacterized protein</fullName>
    </submittedName>
</protein>
<evidence type="ECO:0000313" key="3">
    <source>
        <dbReference type="Proteomes" id="UP001220962"/>
    </source>
</evidence>
<dbReference type="EMBL" id="CP118101">
    <property type="protein sequence ID" value="WDH83667.1"/>
    <property type="molecule type" value="Genomic_DNA"/>
</dbReference>
<organism evidence="1 3">
    <name type="scientific">Paenibacillus urinalis</name>
    <dbReference type="NCBI Taxonomy" id="521520"/>
    <lineage>
        <taxon>Bacteria</taxon>
        <taxon>Bacillati</taxon>
        <taxon>Bacillota</taxon>
        <taxon>Bacilli</taxon>
        <taxon>Bacillales</taxon>
        <taxon>Paenibacillaceae</taxon>
        <taxon>Paenibacillus</taxon>
    </lineage>
</organism>
<accession>A0AAX3N253</accession>